<dbReference type="PANTHER" id="PTHR22775">
    <property type="entry name" value="SORTING NEXIN"/>
    <property type="match status" value="1"/>
</dbReference>
<dbReference type="InterPro" id="IPR001683">
    <property type="entry name" value="PX_dom"/>
</dbReference>
<evidence type="ECO:0000313" key="7">
    <source>
        <dbReference type="EMBL" id="CCF55710.1"/>
    </source>
</evidence>
<dbReference type="EMBL" id="HE650821">
    <property type="protein sequence ID" value="CCF55710.1"/>
    <property type="molecule type" value="Genomic_DNA"/>
</dbReference>
<protein>
    <recommendedName>
        <fullName evidence="9">PXA domain-containing protein</fullName>
    </recommendedName>
</protein>
<keyword evidence="2" id="KW-0175">Coiled coil</keyword>
<dbReference type="SUPFAM" id="SSF64268">
    <property type="entry name" value="PX domain"/>
    <property type="match status" value="1"/>
</dbReference>
<accession>H2AMW0</accession>
<reference evidence="7 8" key="1">
    <citation type="journal article" date="2011" name="Proc. Natl. Acad. Sci. U.S.A.">
        <title>Evolutionary erosion of yeast sex chromosomes by mating-type switching accidents.</title>
        <authorList>
            <person name="Gordon J.L."/>
            <person name="Armisen D."/>
            <person name="Proux-Wera E."/>
            <person name="Oheigeartaigh S.S."/>
            <person name="Byrne K.P."/>
            <person name="Wolfe K.H."/>
        </authorList>
    </citation>
    <scope>NUCLEOTIDE SEQUENCE [LARGE SCALE GENOMIC DNA]</scope>
    <source>
        <strain evidence="8">ATCC 22294 / BCRC 22015 / CBS 2517 / CECT 1963 / NBRC 1671 / NRRL Y-8276</strain>
    </source>
</reference>
<dbReference type="InterPro" id="IPR036305">
    <property type="entry name" value="RGS_sf"/>
</dbReference>
<dbReference type="SMART" id="SM00313">
    <property type="entry name" value="PXA"/>
    <property type="match status" value="1"/>
</dbReference>
<proteinExistence type="inferred from homology"/>
<dbReference type="KEGG" id="kaf:KAFR_0A02740"/>
<dbReference type="OrthoDB" id="120967at2759"/>
<dbReference type="PANTHER" id="PTHR22775:SF3">
    <property type="entry name" value="SORTING NEXIN-13"/>
    <property type="match status" value="1"/>
</dbReference>
<feature type="coiled-coil region" evidence="2">
    <location>
        <begin position="703"/>
        <end position="773"/>
    </location>
</feature>
<dbReference type="Pfam" id="PF08628">
    <property type="entry name" value="Nexin_C"/>
    <property type="match status" value="1"/>
</dbReference>
<dbReference type="AlphaFoldDB" id="H2AMW0"/>
<evidence type="ECO:0000256" key="1">
    <source>
        <dbReference type="ARBA" id="ARBA00010883"/>
    </source>
</evidence>
<gene>
    <name evidence="7" type="primary">KAFR0A02740</name>
    <name evidence="7" type="ORF">KAFR_0A02740</name>
</gene>
<evidence type="ECO:0000256" key="2">
    <source>
        <dbReference type="SAM" id="Coils"/>
    </source>
</evidence>
<comment type="similarity">
    <text evidence="1">Belongs to the sorting nexin family.</text>
</comment>
<dbReference type="Proteomes" id="UP000005220">
    <property type="component" value="Chromosome 1"/>
</dbReference>
<keyword evidence="8" id="KW-1185">Reference proteome</keyword>
<dbReference type="PROSITE" id="PS50195">
    <property type="entry name" value="PX"/>
    <property type="match status" value="1"/>
</dbReference>
<keyword evidence="4" id="KW-0812">Transmembrane</keyword>
<feature type="compositionally biased region" description="Low complexity" evidence="3">
    <location>
        <begin position="934"/>
        <end position="959"/>
    </location>
</feature>
<evidence type="ECO:0000256" key="3">
    <source>
        <dbReference type="SAM" id="MobiDB-lite"/>
    </source>
</evidence>
<dbReference type="GeneID" id="13887053"/>
<evidence type="ECO:0000256" key="4">
    <source>
        <dbReference type="SAM" id="Phobius"/>
    </source>
</evidence>
<dbReference type="InterPro" id="IPR044926">
    <property type="entry name" value="RGS_subdomain_2"/>
</dbReference>
<feature type="domain" description="PX" evidence="5">
    <location>
        <begin position="780"/>
        <end position="905"/>
    </location>
</feature>
<evidence type="ECO:0000313" key="8">
    <source>
        <dbReference type="Proteomes" id="UP000005220"/>
    </source>
</evidence>
<dbReference type="STRING" id="1071382.H2AMW0"/>
<dbReference type="Gene3D" id="1.10.167.10">
    <property type="entry name" value="Regulator of G-protein Signalling 4, domain 2"/>
    <property type="match status" value="1"/>
</dbReference>
<dbReference type="InterPro" id="IPR013937">
    <property type="entry name" value="Sorting_nexin_C"/>
</dbReference>
<dbReference type="Pfam" id="PF02194">
    <property type="entry name" value="PXA"/>
    <property type="match status" value="1"/>
</dbReference>
<sequence length="1147" mass="132213">MIIIIIIIIKHIWKNKYFNNDMSIFKHIILCTAVIWACTYSNSKIINCCIWLTVFFVFTISISFPEGHTPFPKKLPVRNDQPVMKEHADSSKLFSYHSDIPRELNEITDLLIREFIVPWFERIDSREDSKFKHAVKTTILKIIKALHISVCRDDVATKVSLKLISLITDHITVFNTMDIPSSYQENKKASLKYAITYNKILKIHQGITLKSDSLDKDIENHTKNIIEKALFSVLGEEEMSSPFVSVLSKEILSMAVFCPLLTKYCDPYSWNMSLISICKKILEERSQAQEVRKILTKQLHTSQLIDHENITNLKSCAMEFNINSDTSDEDFEIFLKRLSELDSLSDLRSIKLTMMMESLKLSSTDEKHPSKKINLLKKRIALSLNLVNSKLKYLDAKDKNISVDKKEMDFLDDKEILLKLESFISRVNLDAILSDNFCMLYFKRYLTMKKDTGSLLYLAFWKKIESLKNPLPSSVSVGATVTQISLENMENIKNIFFNDKQIPYMKVLDEKLVLELLQLIQEETNKKDTVRDVEKIFLELQHKSILHLNIQFLKFKKSGIFIKMISALEFSSTNVYTGYISNRPTKNSSDTVLGRHNLEKQPNEPMEVILNPIISEELEKIANKEKSYDSTYQKLGIADIDVAFLMKNNSHISHYDILDVKPPKMENHTKNEIFLEDDMKCGNPLGITQGSTLLQAIKCNEDANESDSDLSTLNSDIEQLTRELNLLKHLILKAELTNSKKQLTLLRNSERTLQREMRKKNLLKQRLVVQQDEESIFGRTSVSIKSYFAEKDIIGAHETVYYIINVNFKNEEKVTSWDIPRRFNEFHLLNAYMKKRHREVIKKLHLNELFPSKTNISLKYHLSPKLLYEDRKSKLETYLRTLLSISEICRDITFREFLSNTNPFDSDSIDFKKTNQKKFSIPEVAMTGKGNFSASLSSTSQSPELSMHSGSSNSASVKSGFNNEDNQTFTNAKTPEYEFEQRTIVKSMCDLFIAIFSLNGVKSIWLRGGGIIILLQQLFGSTIEKYLRDTIARFTSKEKTAEMLQDLKVSLWGPSGYFEKRKARKEAELLPASDAERKKAHRDSLVLIQALFVETFSKLVGYRQAQQGAITLHQTLQNPYLNASLLLSILDIIVQDIILQDDWQNLS</sequence>
<dbReference type="InParanoid" id="H2AMW0"/>
<dbReference type="PROSITE" id="PS51207">
    <property type="entry name" value="PXA"/>
    <property type="match status" value="1"/>
</dbReference>
<dbReference type="InterPro" id="IPR003114">
    <property type="entry name" value="Phox_assoc"/>
</dbReference>
<feature type="domain" description="PXA" evidence="6">
    <location>
        <begin position="97"/>
        <end position="282"/>
    </location>
</feature>
<dbReference type="RefSeq" id="XP_003954845.1">
    <property type="nucleotide sequence ID" value="XM_003954796.1"/>
</dbReference>
<dbReference type="HOGENOM" id="CLU_002131_1_0_1"/>
<evidence type="ECO:0000259" key="6">
    <source>
        <dbReference type="PROSITE" id="PS51207"/>
    </source>
</evidence>
<dbReference type="eggNOG" id="KOG2101">
    <property type="taxonomic scope" value="Eukaryota"/>
</dbReference>
<dbReference type="SUPFAM" id="SSF48097">
    <property type="entry name" value="Regulator of G-protein signaling, RGS"/>
    <property type="match status" value="1"/>
</dbReference>
<dbReference type="Gene3D" id="3.30.1520.10">
    <property type="entry name" value="Phox-like domain"/>
    <property type="match status" value="1"/>
</dbReference>
<dbReference type="Pfam" id="PF00787">
    <property type="entry name" value="PX"/>
    <property type="match status" value="1"/>
</dbReference>
<feature type="region of interest" description="Disordered" evidence="3">
    <location>
        <begin position="934"/>
        <end position="960"/>
    </location>
</feature>
<keyword evidence="4" id="KW-0472">Membrane</keyword>
<evidence type="ECO:0000259" key="5">
    <source>
        <dbReference type="PROSITE" id="PS50195"/>
    </source>
</evidence>
<dbReference type="InterPro" id="IPR036871">
    <property type="entry name" value="PX_dom_sf"/>
</dbReference>
<organism evidence="7 8">
    <name type="scientific">Kazachstania africana (strain ATCC 22294 / BCRC 22015 / CBS 2517 / CECT 1963 / NBRC 1671 / NRRL Y-8276)</name>
    <name type="common">Yeast</name>
    <name type="synonym">Kluyveromyces africanus</name>
    <dbReference type="NCBI Taxonomy" id="1071382"/>
    <lineage>
        <taxon>Eukaryota</taxon>
        <taxon>Fungi</taxon>
        <taxon>Dikarya</taxon>
        <taxon>Ascomycota</taxon>
        <taxon>Saccharomycotina</taxon>
        <taxon>Saccharomycetes</taxon>
        <taxon>Saccharomycetales</taxon>
        <taxon>Saccharomycetaceae</taxon>
        <taxon>Kazachstania</taxon>
    </lineage>
</organism>
<evidence type="ECO:0008006" key="9">
    <source>
        <dbReference type="Google" id="ProtNLM"/>
    </source>
</evidence>
<name>H2AMW0_KAZAF</name>
<dbReference type="SMART" id="SM00312">
    <property type="entry name" value="PX"/>
    <property type="match status" value="1"/>
</dbReference>
<dbReference type="GO" id="GO:0035091">
    <property type="term" value="F:phosphatidylinositol binding"/>
    <property type="evidence" value="ECO:0007669"/>
    <property type="project" value="InterPro"/>
</dbReference>
<dbReference type="FunCoup" id="H2AMW0">
    <property type="interactions" value="56"/>
</dbReference>
<keyword evidence="4" id="KW-1133">Transmembrane helix</keyword>
<feature type="transmembrane region" description="Helical" evidence="4">
    <location>
        <begin position="45"/>
        <end position="64"/>
    </location>
</feature>